<feature type="domain" description="Mechanosensitive ion channel MscS C-terminal" evidence="9">
    <location>
        <begin position="191"/>
        <end position="272"/>
    </location>
</feature>
<dbReference type="InterPro" id="IPR049142">
    <property type="entry name" value="MS_channel_1st"/>
</dbReference>
<feature type="transmembrane region" description="Helical" evidence="7">
    <location>
        <begin position="72"/>
        <end position="94"/>
    </location>
</feature>
<dbReference type="SUPFAM" id="SSF82861">
    <property type="entry name" value="Mechanosensitive channel protein MscS (YggB), transmembrane region"/>
    <property type="match status" value="1"/>
</dbReference>
<dbReference type="Pfam" id="PF05552">
    <property type="entry name" value="MS_channel_1st_1"/>
    <property type="match status" value="1"/>
</dbReference>
<gene>
    <name evidence="11" type="ORF">GM920_15745</name>
</gene>
<organism evidence="11 12">
    <name type="scientific">Pedobacter gandavensis</name>
    <dbReference type="NCBI Taxonomy" id="2679963"/>
    <lineage>
        <taxon>Bacteria</taxon>
        <taxon>Pseudomonadati</taxon>
        <taxon>Bacteroidota</taxon>
        <taxon>Sphingobacteriia</taxon>
        <taxon>Sphingobacteriales</taxon>
        <taxon>Sphingobacteriaceae</taxon>
        <taxon>Pedobacter</taxon>
    </lineage>
</organism>
<dbReference type="Gene3D" id="2.30.30.60">
    <property type="match status" value="1"/>
</dbReference>
<feature type="transmembrane region" description="Helical" evidence="7">
    <location>
        <begin position="31"/>
        <end position="52"/>
    </location>
</feature>
<evidence type="ECO:0000256" key="5">
    <source>
        <dbReference type="ARBA" id="ARBA00022989"/>
    </source>
</evidence>
<dbReference type="Pfam" id="PF21088">
    <property type="entry name" value="MS_channel_1st"/>
    <property type="match status" value="1"/>
</dbReference>
<keyword evidence="12" id="KW-1185">Reference proteome</keyword>
<dbReference type="SUPFAM" id="SSF50182">
    <property type="entry name" value="Sm-like ribonucleoproteins"/>
    <property type="match status" value="1"/>
</dbReference>
<dbReference type="InterPro" id="IPR049278">
    <property type="entry name" value="MS_channel_C"/>
</dbReference>
<evidence type="ECO:0000259" key="10">
    <source>
        <dbReference type="Pfam" id="PF21088"/>
    </source>
</evidence>
<dbReference type="Gene3D" id="1.10.287.1260">
    <property type="match status" value="1"/>
</dbReference>
<protein>
    <submittedName>
        <fullName evidence="11">Mechanosensitive ion channel</fullName>
    </submittedName>
</protein>
<dbReference type="InterPro" id="IPR008910">
    <property type="entry name" value="MSC_TM_helix"/>
</dbReference>
<name>A0ABR6EYJ6_9SPHI</name>
<proteinExistence type="inferred from homology"/>
<dbReference type="InterPro" id="IPR011014">
    <property type="entry name" value="MscS_channel_TM-2"/>
</dbReference>
<evidence type="ECO:0000256" key="2">
    <source>
        <dbReference type="ARBA" id="ARBA00008017"/>
    </source>
</evidence>
<dbReference type="Pfam" id="PF00924">
    <property type="entry name" value="MS_channel_2nd"/>
    <property type="match status" value="1"/>
</dbReference>
<evidence type="ECO:0000313" key="12">
    <source>
        <dbReference type="Proteomes" id="UP000636110"/>
    </source>
</evidence>
<dbReference type="Gene3D" id="3.30.70.100">
    <property type="match status" value="1"/>
</dbReference>
<evidence type="ECO:0000259" key="9">
    <source>
        <dbReference type="Pfam" id="PF21082"/>
    </source>
</evidence>
<dbReference type="SUPFAM" id="SSF82689">
    <property type="entry name" value="Mechanosensitive channel protein MscS (YggB), C-terminal domain"/>
    <property type="match status" value="1"/>
</dbReference>
<feature type="domain" description="Mechanosensitive ion channel MscS" evidence="8">
    <location>
        <begin position="117"/>
        <end position="183"/>
    </location>
</feature>
<evidence type="ECO:0000313" key="11">
    <source>
        <dbReference type="EMBL" id="MBB2150350.1"/>
    </source>
</evidence>
<dbReference type="InterPro" id="IPR023408">
    <property type="entry name" value="MscS_beta-dom_sf"/>
</dbReference>
<keyword evidence="6 7" id="KW-0472">Membrane</keyword>
<keyword evidence="4 7" id="KW-0812">Transmembrane</keyword>
<evidence type="ECO:0000259" key="8">
    <source>
        <dbReference type="Pfam" id="PF00924"/>
    </source>
</evidence>
<dbReference type="PANTHER" id="PTHR30221">
    <property type="entry name" value="SMALL-CONDUCTANCE MECHANOSENSITIVE CHANNEL"/>
    <property type="match status" value="1"/>
</dbReference>
<accession>A0ABR6EYJ6</accession>
<dbReference type="EMBL" id="WNXC01000006">
    <property type="protein sequence ID" value="MBB2150350.1"/>
    <property type="molecule type" value="Genomic_DNA"/>
</dbReference>
<dbReference type="Pfam" id="PF21082">
    <property type="entry name" value="MS_channel_3rd"/>
    <property type="match status" value="1"/>
</dbReference>
<keyword evidence="3" id="KW-1003">Cell membrane</keyword>
<keyword evidence="5 7" id="KW-1133">Transmembrane helix</keyword>
<dbReference type="InterPro" id="IPR011066">
    <property type="entry name" value="MscS_channel_C_sf"/>
</dbReference>
<evidence type="ECO:0000256" key="6">
    <source>
        <dbReference type="ARBA" id="ARBA00023136"/>
    </source>
</evidence>
<dbReference type="InterPro" id="IPR045275">
    <property type="entry name" value="MscS_archaea/bacteria_type"/>
</dbReference>
<evidence type="ECO:0000256" key="1">
    <source>
        <dbReference type="ARBA" id="ARBA00004651"/>
    </source>
</evidence>
<evidence type="ECO:0000256" key="7">
    <source>
        <dbReference type="SAM" id="Phobius"/>
    </source>
</evidence>
<dbReference type="InterPro" id="IPR010920">
    <property type="entry name" value="LSM_dom_sf"/>
</dbReference>
<sequence>MLLKPNTQKLNYMSKIEITLNQLVDGLLGRIPSLIAAIITLLVGLYLIKFLLRFLTNRFTKGRIDISLSSFLLSVIKVILYVLLILTVASTLGIQTTSFVAVLGAAGLAVGLALQGSLSNFAGGVLILLFKPFRVGHAISTNNGVSGTVLKIDILYTTLKAGNGTTLYAPNGPLANAVINNLTDNDTRMLEYVIGVSYDSDVNVARNVITKVLAADPQILKDPEPKVLVTALADSSISLTIRAWAKNTEFWPVYHRNFQLIKEELDKNSIGIPAPQREVHVITGTETQTKFPTK</sequence>
<evidence type="ECO:0000256" key="4">
    <source>
        <dbReference type="ARBA" id="ARBA00022692"/>
    </source>
</evidence>
<evidence type="ECO:0000256" key="3">
    <source>
        <dbReference type="ARBA" id="ARBA00022475"/>
    </source>
</evidence>
<dbReference type="InterPro" id="IPR006685">
    <property type="entry name" value="MscS_channel_2nd"/>
</dbReference>
<comment type="subcellular location">
    <subcellularLocation>
        <location evidence="1">Cell membrane</location>
        <topology evidence="1">Multi-pass membrane protein</topology>
    </subcellularLocation>
</comment>
<dbReference type="PANTHER" id="PTHR30221:SF1">
    <property type="entry name" value="SMALL-CONDUCTANCE MECHANOSENSITIVE CHANNEL"/>
    <property type="match status" value="1"/>
</dbReference>
<dbReference type="Proteomes" id="UP000636110">
    <property type="component" value="Unassembled WGS sequence"/>
</dbReference>
<comment type="similarity">
    <text evidence="2">Belongs to the MscS (TC 1.A.23) family.</text>
</comment>
<reference evidence="11 12" key="1">
    <citation type="submission" date="2019-11" db="EMBL/GenBank/DDBJ databases">
        <title>Description of Pedobacter sp. LMG 31462T.</title>
        <authorList>
            <person name="Carlier A."/>
            <person name="Qi S."/>
            <person name="Vandamme P."/>
        </authorList>
    </citation>
    <scope>NUCLEOTIDE SEQUENCE [LARGE SCALE GENOMIC DNA]</scope>
    <source>
        <strain evidence="11 12">LMG 31462</strain>
    </source>
</reference>
<comment type="caution">
    <text evidence="11">The sequence shown here is derived from an EMBL/GenBank/DDBJ whole genome shotgun (WGS) entry which is preliminary data.</text>
</comment>
<feature type="transmembrane region" description="Helical" evidence="7">
    <location>
        <begin position="100"/>
        <end position="130"/>
    </location>
</feature>
<feature type="domain" description="Mechanosensitive ion channel transmembrane helices 2/3" evidence="10">
    <location>
        <begin position="75"/>
        <end position="115"/>
    </location>
</feature>